<dbReference type="SUPFAM" id="SSF55729">
    <property type="entry name" value="Acyl-CoA N-acyltransferases (Nat)"/>
    <property type="match status" value="1"/>
</dbReference>
<dbReference type="RefSeq" id="WP_133803229.1">
    <property type="nucleotide sequence ID" value="NZ_SNWQ01000015.1"/>
</dbReference>
<evidence type="ECO:0000256" key="1">
    <source>
        <dbReference type="ARBA" id="ARBA00022679"/>
    </source>
</evidence>
<accession>A0A4R6K5L2</accession>
<dbReference type="InterPro" id="IPR016181">
    <property type="entry name" value="Acyl_CoA_acyltransferase"/>
</dbReference>
<name>A0A4R6K5L2_9ACTN</name>
<evidence type="ECO:0000313" key="4">
    <source>
        <dbReference type="EMBL" id="TDO44686.1"/>
    </source>
</evidence>
<dbReference type="Pfam" id="PF08445">
    <property type="entry name" value="FR47"/>
    <property type="match status" value="1"/>
</dbReference>
<proteinExistence type="predicted"/>
<dbReference type="InterPro" id="IPR000182">
    <property type="entry name" value="GNAT_dom"/>
</dbReference>
<dbReference type="InterPro" id="IPR013653">
    <property type="entry name" value="GCN5-like_dom"/>
</dbReference>
<dbReference type="Proteomes" id="UP000295388">
    <property type="component" value="Unassembled WGS sequence"/>
</dbReference>
<dbReference type="GO" id="GO:0016747">
    <property type="term" value="F:acyltransferase activity, transferring groups other than amino-acyl groups"/>
    <property type="evidence" value="ECO:0007669"/>
    <property type="project" value="InterPro"/>
</dbReference>
<dbReference type="AlphaFoldDB" id="A0A4R6K5L2"/>
<dbReference type="OrthoDB" id="9797456at2"/>
<evidence type="ECO:0000259" key="3">
    <source>
        <dbReference type="PROSITE" id="PS51186"/>
    </source>
</evidence>
<keyword evidence="1" id="KW-0808">Transferase</keyword>
<dbReference type="PANTHER" id="PTHR43420:SF3">
    <property type="entry name" value="N-ACETYLTRANSFERASE DOMAIN-CONTAINING PROTEIN"/>
    <property type="match status" value="1"/>
</dbReference>
<dbReference type="PANTHER" id="PTHR43420">
    <property type="entry name" value="ACETYLTRANSFERASE"/>
    <property type="match status" value="1"/>
</dbReference>
<dbReference type="PROSITE" id="PS51186">
    <property type="entry name" value="GNAT"/>
    <property type="match status" value="1"/>
</dbReference>
<feature type="domain" description="N-acetyltransferase" evidence="3">
    <location>
        <begin position="96"/>
        <end position="223"/>
    </location>
</feature>
<keyword evidence="5" id="KW-1185">Reference proteome</keyword>
<protein>
    <submittedName>
        <fullName evidence="4">FR47-like protein</fullName>
    </submittedName>
</protein>
<keyword evidence="2" id="KW-0012">Acyltransferase</keyword>
<evidence type="ECO:0000313" key="5">
    <source>
        <dbReference type="Proteomes" id="UP000295388"/>
    </source>
</evidence>
<dbReference type="Gene3D" id="3.40.630.30">
    <property type="match status" value="1"/>
</dbReference>
<dbReference type="EMBL" id="SNWQ01000015">
    <property type="protein sequence ID" value="TDO44686.1"/>
    <property type="molecule type" value="Genomic_DNA"/>
</dbReference>
<comment type="caution">
    <text evidence="4">The sequence shown here is derived from an EMBL/GenBank/DDBJ whole genome shotgun (WGS) entry which is preliminary data.</text>
</comment>
<reference evidence="4 5" key="1">
    <citation type="submission" date="2019-03" db="EMBL/GenBank/DDBJ databases">
        <title>Genomic Encyclopedia of Type Strains, Phase III (KMG-III): the genomes of soil and plant-associated and newly described type strains.</title>
        <authorList>
            <person name="Whitman W."/>
        </authorList>
    </citation>
    <scope>NUCLEOTIDE SEQUENCE [LARGE SCALE GENOMIC DNA]</scope>
    <source>
        <strain evidence="4 5">VKM Ac-2527</strain>
    </source>
</reference>
<sequence>MDRLLNPAYHALTGPHADLAEARGRVRKYPVDVAPFLGLPDAPTPQDWADAAELVGAGHTVALMRPELPVPDVFKVEADFDLLQYAAPPSFGVVDPEVNVLGADDVPDMLALVALTDPGPFRARTIALGTYLGLRRDGELIAMAGERMHPTGYVEISAVCTHPDHRGQGLATRLLRAVAAGIEHTGAQPFLHTGGTNTTAIRLYESLGFTVTNRMKVTVLQPR</sequence>
<evidence type="ECO:0000256" key="2">
    <source>
        <dbReference type="ARBA" id="ARBA00023315"/>
    </source>
</evidence>
<dbReference type="InterPro" id="IPR050680">
    <property type="entry name" value="YpeA/RimI_acetyltransf"/>
</dbReference>
<gene>
    <name evidence="4" type="ORF">EV643_115188</name>
</gene>
<organism evidence="4 5">
    <name type="scientific">Kribbella caucasensis</name>
    <dbReference type="NCBI Taxonomy" id="2512215"/>
    <lineage>
        <taxon>Bacteria</taxon>
        <taxon>Bacillati</taxon>
        <taxon>Actinomycetota</taxon>
        <taxon>Actinomycetes</taxon>
        <taxon>Propionibacteriales</taxon>
        <taxon>Kribbellaceae</taxon>
        <taxon>Kribbella</taxon>
    </lineage>
</organism>
<dbReference type="CDD" id="cd04301">
    <property type="entry name" value="NAT_SF"/>
    <property type="match status" value="1"/>
</dbReference>